<dbReference type="Gene3D" id="3.10.110.10">
    <property type="entry name" value="Ubiquitin Conjugating Enzyme"/>
    <property type="match status" value="1"/>
</dbReference>
<dbReference type="PANTHER" id="PTHR46116:SF15">
    <property type="entry name" value="(E3-INDEPENDENT) E2 UBIQUITIN-CONJUGATING ENZYME"/>
    <property type="match status" value="1"/>
</dbReference>
<evidence type="ECO:0000256" key="2">
    <source>
        <dbReference type="ARBA" id="ARBA00022786"/>
    </source>
</evidence>
<organism evidence="4">
    <name type="scientific">Cyprideis torosa</name>
    <dbReference type="NCBI Taxonomy" id="163714"/>
    <lineage>
        <taxon>Eukaryota</taxon>
        <taxon>Metazoa</taxon>
        <taxon>Ecdysozoa</taxon>
        <taxon>Arthropoda</taxon>
        <taxon>Crustacea</taxon>
        <taxon>Oligostraca</taxon>
        <taxon>Ostracoda</taxon>
        <taxon>Podocopa</taxon>
        <taxon>Podocopida</taxon>
        <taxon>Cytherocopina</taxon>
        <taxon>Cytheroidea</taxon>
        <taxon>Cytherideidae</taxon>
        <taxon>Cyprideis</taxon>
    </lineage>
</organism>
<name>A0A7R8WHR9_9CRUS</name>
<protein>
    <submittedName>
        <fullName evidence="4">Uncharacterized protein</fullName>
    </submittedName>
</protein>
<reference evidence="4" key="1">
    <citation type="submission" date="2020-11" db="EMBL/GenBank/DDBJ databases">
        <authorList>
            <person name="Tran Van P."/>
        </authorList>
    </citation>
    <scope>NUCLEOTIDE SEQUENCE</scope>
</reference>
<keyword evidence="1" id="KW-0808">Transferase</keyword>
<evidence type="ECO:0000256" key="3">
    <source>
        <dbReference type="SAM" id="MobiDB-lite"/>
    </source>
</evidence>
<dbReference type="EMBL" id="OB663195">
    <property type="protein sequence ID" value="CAD7231104.1"/>
    <property type="molecule type" value="Genomic_DNA"/>
</dbReference>
<accession>A0A7R8WHR9</accession>
<feature type="region of interest" description="Disordered" evidence="3">
    <location>
        <begin position="71"/>
        <end position="100"/>
    </location>
</feature>
<proteinExistence type="predicted"/>
<dbReference type="InterPro" id="IPR000608">
    <property type="entry name" value="UBC"/>
</dbReference>
<keyword evidence="2" id="KW-0833">Ubl conjugation pathway</keyword>
<dbReference type="GO" id="GO:0061631">
    <property type="term" value="F:ubiquitin conjugating enzyme activity"/>
    <property type="evidence" value="ECO:0007669"/>
    <property type="project" value="TreeGrafter"/>
</dbReference>
<dbReference type="AlphaFoldDB" id="A0A7R8WHR9"/>
<dbReference type="OrthoDB" id="47801at2759"/>
<dbReference type="SUPFAM" id="SSF54495">
    <property type="entry name" value="UBC-like"/>
    <property type="match status" value="1"/>
</dbReference>
<dbReference type="SMART" id="SM00212">
    <property type="entry name" value="UBCc"/>
    <property type="match status" value="1"/>
</dbReference>
<evidence type="ECO:0000256" key="1">
    <source>
        <dbReference type="ARBA" id="ARBA00022679"/>
    </source>
</evidence>
<dbReference type="PROSITE" id="PS50127">
    <property type="entry name" value="UBC_2"/>
    <property type="match status" value="1"/>
</dbReference>
<evidence type="ECO:0000313" key="4">
    <source>
        <dbReference type="EMBL" id="CAD7231104.1"/>
    </source>
</evidence>
<dbReference type="Pfam" id="PF00179">
    <property type="entry name" value="UQ_con"/>
    <property type="match status" value="1"/>
</dbReference>
<feature type="compositionally biased region" description="Basic and acidic residues" evidence="3">
    <location>
        <begin position="71"/>
        <end position="84"/>
    </location>
</feature>
<sequence>MAVAMNEYSEEQLESDVGQVYSIVPHRCKDEIRDKLVLLHFEGVEDKISQAVNCFISLDDIYGAGASKVPSEKKIDHSNSKDSQKSGFAGPGACGDNSSLTRSSRFIEPKNFDTQEAPLDGEFNRLLDMFPDCHVGWLIKSVSGQGSRKVQLCDLISDMLENGYPKTNEDLEGLSKGLFESIEGEAPKYHKFRSLSVSLVPNMKKVMKEYKMLQNDLPGGIIVKSFTTNMDLLSAMIVGPKGTLYEDAVFFFDIVLPSGYPSVPPKTVGAPPAIFANEVKKHFSETGEQTMQRIFSWLNPQTKTEFNLPKPLKSEQQITTRLQQLEIALKQLKYKS</sequence>
<gene>
    <name evidence="4" type="ORF">CTOB1V02_LOCUS8958</name>
</gene>
<dbReference type="PANTHER" id="PTHR46116">
    <property type="entry name" value="(E3-INDEPENDENT) E2 UBIQUITIN-CONJUGATING ENZYME"/>
    <property type="match status" value="1"/>
</dbReference>
<dbReference type="InterPro" id="IPR016135">
    <property type="entry name" value="UBQ-conjugating_enzyme/RWD"/>
</dbReference>